<evidence type="ECO:0000256" key="3">
    <source>
        <dbReference type="ARBA" id="ARBA00023163"/>
    </source>
</evidence>
<dbReference type="EMBL" id="NMUH01004890">
    <property type="protein sequence ID" value="MQM11175.1"/>
    <property type="molecule type" value="Genomic_DNA"/>
</dbReference>
<dbReference type="Pfam" id="PF12767">
    <property type="entry name" value="SAGA-Tad1"/>
    <property type="match status" value="1"/>
</dbReference>
<dbReference type="GO" id="GO:0000124">
    <property type="term" value="C:SAGA complex"/>
    <property type="evidence" value="ECO:0007669"/>
    <property type="project" value="TreeGrafter"/>
</dbReference>
<keyword evidence="3" id="KW-0804">Transcription</keyword>
<name>A0A843X202_COLES</name>
<dbReference type="OrthoDB" id="10264870at2759"/>
<keyword evidence="4" id="KW-0539">Nucleus</keyword>
<dbReference type="GO" id="GO:0005634">
    <property type="term" value="C:nucleus"/>
    <property type="evidence" value="ECO:0007669"/>
    <property type="project" value="UniProtKB-SubCell"/>
</dbReference>
<dbReference type="Proteomes" id="UP000652761">
    <property type="component" value="Unassembled WGS sequence"/>
</dbReference>
<organism evidence="6 7">
    <name type="scientific">Colocasia esculenta</name>
    <name type="common">Wild taro</name>
    <name type="synonym">Arum esculentum</name>
    <dbReference type="NCBI Taxonomy" id="4460"/>
    <lineage>
        <taxon>Eukaryota</taxon>
        <taxon>Viridiplantae</taxon>
        <taxon>Streptophyta</taxon>
        <taxon>Embryophyta</taxon>
        <taxon>Tracheophyta</taxon>
        <taxon>Spermatophyta</taxon>
        <taxon>Magnoliopsida</taxon>
        <taxon>Liliopsida</taxon>
        <taxon>Araceae</taxon>
        <taxon>Aroideae</taxon>
        <taxon>Colocasieae</taxon>
        <taxon>Colocasia</taxon>
    </lineage>
</organism>
<proteinExistence type="predicted"/>
<dbReference type="AlphaFoldDB" id="A0A843X202"/>
<feature type="region of interest" description="Disordered" evidence="5">
    <location>
        <begin position="101"/>
        <end position="155"/>
    </location>
</feature>
<evidence type="ECO:0000256" key="4">
    <source>
        <dbReference type="ARBA" id="ARBA00023242"/>
    </source>
</evidence>
<dbReference type="PANTHER" id="PTHR21277">
    <property type="entry name" value="TRANSCRIPTIONAL ADAPTER 1"/>
    <property type="match status" value="1"/>
</dbReference>
<keyword evidence="2" id="KW-0805">Transcription regulation</keyword>
<dbReference type="CDD" id="cd22933">
    <property type="entry name" value="HFD_HFI1"/>
    <property type="match status" value="1"/>
</dbReference>
<evidence type="ECO:0000313" key="6">
    <source>
        <dbReference type="EMBL" id="MQM11175.1"/>
    </source>
</evidence>
<dbReference type="GO" id="GO:0003713">
    <property type="term" value="F:transcription coactivator activity"/>
    <property type="evidence" value="ECO:0007669"/>
    <property type="project" value="TreeGrafter"/>
</dbReference>
<evidence type="ECO:0000256" key="5">
    <source>
        <dbReference type="SAM" id="MobiDB-lite"/>
    </source>
</evidence>
<feature type="compositionally biased region" description="Basic residues" evidence="5">
    <location>
        <begin position="132"/>
        <end position="142"/>
    </location>
</feature>
<evidence type="ECO:0000256" key="2">
    <source>
        <dbReference type="ARBA" id="ARBA00023015"/>
    </source>
</evidence>
<gene>
    <name evidence="6" type="ORF">Taro_044081</name>
</gene>
<protein>
    <recommendedName>
        <fullName evidence="8">Transcriptional coactivator Hfi1/Transcriptional adapter 1</fullName>
    </recommendedName>
</protein>
<feature type="region of interest" description="Disordered" evidence="5">
    <location>
        <begin position="179"/>
        <end position="214"/>
    </location>
</feature>
<comment type="subcellular location">
    <subcellularLocation>
        <location evidence="1">Nucleus</location>
    </subcellularLocation>
</comment>
<reference evidence="6" key="1">
    <citation type="submission" date="2017-07" db="EMBL/GenBank/DDBJ databases">
        <title>Taro Niue Genome Assembly and Annotation.</title>
        <authorList>
            <person name="Atibalentja N."/>
            <person name="Keating K."/>
            <person name="Fields C.J."/>
        </authorList>
    </citation>
    <scope>NUCLEOTIDE SEQUENCE</scope>
    <source>
        <strain evidence="6">Niue_2</strain>
        <tissue evidence="6">Leaf</tissue>
    </source>
</reference>
<dbReference type="GO" id="GO:0006357">
    <property type="term" value="P:regulation of transcription by RNA polymerase II"/>
    <property type="evidence" value="ECO:0007669"/>
    <property type="project" value="TreeGrafter"/>
</dbReference>
<comment type="caution">
    <text evidence="6">The sequence shown here is derived from an EMBL/GenBank/DDBJ whole genome shotgun (WGS) entry which is preliminary data.</text>
</comment>
<dbReference type="PANTHER" id="PTHR21277:SF5">
    <property type="entry name" value="TRANSCRIPTIONAL ADAPTER 1"/>
    <property type="match status" value="1"/>
</dbReference>
<keyword evidence="7" id="KW-1185">Reference proteome</keyword>
<sequence>MPPPPPLQHSRIDLCDLKAQMARRLGSERAQLYFSYLNRLLGQKLSKYEFDKLCFTTLGRENIPLHNQFIRSILRNAHQSRAPAASDKDILQTKRAAGKISPLIDDGSLPSPANTPIPPVWLNGDILPPSPRRSRSTNRRIKDRPSPLGPNGKADAIARLLVPSDEAVIRENGDAVTSDLLRPVRHQQGGLAEPPTKKQQTEKSSPYARIPVDSLPSKDPAEVLVVKDGECTEQTECTESNRGPLQAPLGIPFCPASIGGARRPVPLSACDTNGGLAGDYYSGELYHTEALRKHMERIAETQGLGGVTMDCANLLNNGLDAYLKRLIRSCADLVGTRSAQEPIRHPVFNQQAHLKNINGMWPGNHLNVRGAVGSLGGLQELKNHNPVSMLDFRVAMELNPHQLGEDWPLLLEKLASFYRSLGEELGTPTEHPFAPQRSTLLRPTGTPPSMYGFLSSSSIFFLFRGGVGDPTGSPYGGDQWEFHLRGVPVGLPPGAGSWWGSHRATVGLPPSAVPRWDSHWAWCSGGVPTGRGVSVGLPVGPGETPTRGGVPVGFSLGHSLSRVVPVGPAFLLGLPTGRDSRWDPQQGEAHGGPPLCELFAIN</sequence>
<dbReference type="InterPro" id="IPR024738">
    <property type="entry name" value="Hfi1/Tada1"/>
</dbReference>
<evidence type="ECO:0008006" key="8">
    <source>
        <dbReference type="Google" id="ProtNLM"/>
    </source>
</evidence>
<evidence type="ECO:0000313" key="7">
    <source>
        <dbReference type="Proteomes" id="UP000652761"/>
    </source>
</evidence>
<accession>A0A843X202</accession>
<evidence type="ECO:0000256" key="1">
    <source>
        <dbReference type="ARBA" id="ARBA00004123"/>
    </source>
</evidence>